<feature type="transmembrane region" description="Helical" evidence="1">
    <location>
        <begin position="21"/>
        <end position="40"/>
    </location>
</feature>
<reference evidence="2" key="1">
    <citation type="submission" date="2021-03" db="EMBL/GenBank/DDBJ databases">
        <title>Acanthopleuribacteraceae sp. M133.</title>
        <authorList>
            <person name="Wang G."/>
        </authorList>
    </citation>
    <scope>NUCLEOTIDE SEQUENCE</scope>
    <source>
        <strain evidence="2">M133</strain>
    </source>
</reference>
<keyword evidence="1" id="KW-1133">Transmembrane helix</keyword>
<proteinExistence type="predicted"/>
<dbReference type="EMBL" id="CP071793">
    <property type="protein sequence ID" value="QTD48488.1"/>
    <property type="molecule type" value="Genomic_DNA"/>
</dbReference>
<dbReference type="KEGG" id="scor:J3U87_23155"/>
<accession>A0A8A4TI80</accession>
<sequence length="114" mass="13405">MTTPKDRYLTNSSEPRTWNGPSLTTWSTIIYYLSMAMPIAGRLAERQTLPLFTREEYMAGAYPMMWLVYACMPLLFRDVAIRLRRRQPFDKSLKRNLFATLVSLPLYPLVFGWM</sequence>
<evidence type="ECO:0000313" key="2">
    <source>
        <dbReference type="EMBL" id="QTD48488.1"/>
    </source>
</evidence>
<name>A0A8A4TI80_SULCO</name>
<feature type="transmembrane region" description="Helical" evidence="1">
    <location>
        <begin position="60"/>
        <end position="76"/>
    </location>
</feature>
<protein>
    <submittedName>
        <fullName evidence="2">Uncharacterized protein</fullName>
    </submittedName>
</protein>
<dbReference type="AlphaFoldDB" id="A0A8A4TI80"/>
<dbReference type="Proteomes" id="UP000663929">
    <property type="component" value="Chromosome"/>
</dbReference>
<dbReference type="RefSeq" id="WP_237378143.1">
    <property type="nucleotide sequence ID" value="NZ_CP071793.1"/>
</dbReference>
<feature type="transmembrane region" description="Helical" evidence="1">
    <location>
        <begin position="97"/>
        <end position="113"/>
    </location>
</feature>
<evidence type="ECO:0000313" key="3">
    <source>
        <dbReference type="Proteomes" id="UP000663929"/>
    </source>
</evidence>
<gene>
    <name evidence="2" type="ORF">J3U87_23155</name>
</gene>
<keyword evidence="1" id="KW-0812">Transmembrane</keyword>
<evidence type="ECO:0000256" key="1">
    <source>
        <dbReference type="SAM" id="Phobius"/>
    </source>
</evidence>
<keyword evidence="3" id="KW-1185">Reference proteome</keyword>
<organism evidence="2 3">
    <name type="scientific">Sulfidibacter corallicola</name>
    <dbReference type="NCBI Taxonomy" id="2818388"/>
    <lineage>
        <taxon>Bacteria</taxon>
        <taxon>Pseudomonadati</taxon>
        <taxon>Acidobacteriota</taxon>
        <taxon>Holophagae</taxon>
        <taxon>Acanthopleuribacterales</taxon>
        <taxon>Acanthopleuribacteraceae</taxon>
        <taxon>Sulfidibacter</taxon>
    </lineage>
</organism>
<keyword evidence="1" id="KW-0472">Membrane</keyword>